<name>A0ABY2VMG2_9PSED</name>
<feature type="chain" id="PRO_5047193241" evidence="1">
    <location>
        <begin position="27"/>
        <end position="188"/>
    </location>
</feature>
<dbReference type="RefSeq" id="WP_011059800.1">
    <property type="nucleotide sequence ID" value="NZ_CP013184.1"/>
</dbReference>
<feature type="signal peptide" evidence="1">
    <location>
        <begin position="1"/>
        <end position="26"/>
    </location>
</feature>
<dbReference type="Gene3D" id="2.60.40.1090">
    <property type="entry name" value="Fimbrial-type adhesion domain"/>
    <property type="match status" value="1"/>
</dbReference>
<evidence type="ECO:0000313" key="3">
    <source>
        <dbReference type="EMBL" id="TMM64338.1"/>
    </source>
</evidence>
<dbReference type="SUPFAM" id="SSF49401">
    <property type="entry name" value="Bacterial adhesins"/>
    <property type="match status" value="1"/>
</dbReference>
<keyword evidence="4" id="KW-1185">Reference proteome</keyword>
<dbReference type="InterPro" id="IPR008966">
    <property type="entry name" value="Adhesion_dom_sf"/>
</dbReference>
<proteinExistence type="predicted"/>
<dbReference type="PANTHER" id="PTHR33420">
    <property type="entry name" value="FIMBRIAL SUBUNIT ELFA-RELATED"/>
    <property type="match status" value="1"/>
</dbReference>
<protein>
    <submittedName>
        <fullName evidence="3">Type 1 fimbrial protein</fullName>
    </submittedName>
</protein>
<gene>
    <name evidence="3" type="ORF">FEF10_14005</name>
</gene>
<dbReference type="EMBL" id="VAVY01000002">
    <property type="protein sequence ID" value="TMM64338.1"/>
    <property type="molecule type" value="Genomic_DNA"/>
</dbReference>
<evidence type="ECO:0000313" key="4">
    <source>
        <dbReference type="Proteomes" id="UP000310095"/>
    </source>
</evidence>
<accession>A0ABY2VMG2</accession>
<reference evidence="3 4" key="1">
    <citation type="submission" date="2019-05" db="EMBL/GenBank/DDBJ databases">
        <title>Identification and Biocontrol Activity Analysis of Biocontrol Strain PF-1 Based on Genome-wide Data.</title>
        <authorList>
            <person name="Qi J."/>
        </authorList>
    </citation>
    <scope>NUCLEOTIDE SEQUENCE [LARGE SCALE GENOMIC DNA]</scope>
    <source>
        <strain evidence="3 4">PF-1</strain>
    </source>
</reference>
<sequence>MKRKTLLSMATSGLMLAALIPSFAQATDGVVKFSGSISDTTCDINGKAPGEGNETNVELGTINPSVFSEIGKTSTLKPFVLQLSGASCTAGKSVSIEFDQLGNVDPASGNLKLIGSKPARGVQIQIYNDHGSTPAKIVLGQAEAAPQVATISTEKTATLKYQAAYVSTEASVGAGSGVSYIRYTLAYQ</sequence>
<evidence type="ECO:0000256" key="1">
    <source>
        <dbReference type="SAM" id="SignalP"/>
    </source>
</evidence>
<dbReference type="Pfam" id="PF00419">
    <property type="entry name" value="Fimbrial"/>
    <property type="match status" value="1"/>
</dbReference>
<dbReference type="Proteomes" id="UP000310095">
    <property type="component" value="Unassembled WGS sequence"/>
</dbReference>
<dbReference type="InterPro" id="IPR050263">
    <property type="entry name" value="Bact_Fimbrial_Adh_Pro"/>
</dbReference>
<comment type="caution">
    <text evidence="3">The sequence shown here is derived from an EMBL/GenBank/DDBJ whole genome shotgun (WGS) entry which is preliminary data.</text>
</comment>
<dbReference type="InterPro" id="IPR000259">
    <property type="entry name" value="Adhesion_dom_fimbrial"/>
</dbReference>
<evidence type="ECO:0000259" key="2">
    <source>
        <dbReference type="Pfam" id="PF00419"/>
    </source>
</evidence>
<dbReference type="InterPro" id="IPR036937">
    <property type="entry name" value="Adhesion_dom_fimbrial_sf"/>
</dbReference>
<organism evidence="3 4">
    <name type="scientific">Pseudomonas protegens</name>
    <dbReference type="NCBI Taxonomy" id="380021"/>
    <lineage>
        <taxon>Bacteria</taxon>
        <taxon>Pseudomonadati</taxon>
        <taxon>Pseudomonadota</taxon>
        <taxon>Gammaproteobacteria</taxon>
        <taxon>Pseudomonadales</taxon>
        <taxon>Pseudomonadaceae</taxon>
        <taxon>Pseudomonas</taxon>
    </lineage>
</organism>
<feature type="domain" description="Fimbrial-type adhesion" evidence="2">
    <location>
        <begin position="32"/>
        <end position="175"/>
    </location>
</feature>
<dbReference type="PANTHER" id="PTHR33420:SF26">
    <property type="entry name" value="FIMBRIAL SUBUNIT"/>
    <property type="match status" value="1"/>
</dbReference>
<keyword evidence="1" id="KW-0732">Signal</keyword>